<dbReference type="RefSeq" id="WP_217067548.1">
    <property type="nucleotide sequence ID" value="NZ_JAHQCS010000134.1"/>
</dbReference>
<keyword evidence="2" id="KW-1133">Transmembrane helix</keyword>
<evidence type="ECO:0000256" key="2">
    <source>
        <dbReference type="SAM" id="Phobius"/>
    </source>
</evidence>
<keyword evidence="2" id="KW-0812">Transmembrane</keyword>
<gene>
    <name evidence="3" type="ORF">KS419_16800</name>
</gene>
<keyword evidence="4" id="KW-1185">Reference proteome</keyword>
<reference evidence="3 4" key="1">
    <citation type="submission" date="2021-06" db="EMBL/GenBank/DDBJ databases">
        <title>Bacillus sp. RD4P76, an endophyte from a halophyte.</title>
        <authorList>
            <person name="Sun J.-Q."/>
        </authorList>
    </citation>
    <scope>NUCLEOTIDE SEQUENCE [LARGE SCALE GENOMIC DNA]</scope>
    <source>
        <strain evidence="3 4">CGMCC 1.15917</strain>
    </source>
</reference>
<protein>
    <submittedName>
        <fullName evidence="3">Stage II sporulation protein P</fullName>
    </submittedName>
</protein>
<organism evidence="3 4">
    <name type="scientific">Evansella tamaricis</name>
    <dbReference type="NCBI Taxonomy" id="2069301"/>
    <lineage>
        <taxon>Bacteria</taxon>
        <taxon>Bacillati</taxon>
        <taxon>Bacillota</taxon>
        <taxon>Bacilli</taxon>
        <taxon>Bacillales</taxon>
        <taxon>Bacillaceae</taxon>
        <taxon>Evansella</taxon>
    </lineage>
</organism>
<evidence type="ECO:0000256" key="1">
    <source>
        <dbReference type="SAM" id="Coils"/>
    </source>
</evidence>
<keyword evidence="2" id="KW-0472">Membrane</keyword>
<dbReference type="Pfam" id="PF07454">
    <property type="entry name" value="SpoIIP"/>
    <property type="match status" value="1"/>
</dbReference>
<dbReference type="Proteomes" id="UP000784880">
    <property type="component" value="Unassembled WGS sequence"/>
</dbReference>
<dbReference type="NCBIfam" id="TIGR02867">
    <property type="entry name" value="spore_II_P"/>
    <property type="match status" value="1"/>
</dbReference>
<feature type="transmembrane region" description="Helical" evidence="2">
    <location>
        <begin position="20"/>
        <end position="44"/>
    </location>
</feature>
<dbReference type="InterPro" id="IPR010897">
    <property type="entry name" value="Spore_II_P"/>
</dbReference>
<evidence type="ECO:0000313" key="4">
    <source>
        <dbReference type="Proteomes" id="UP000784880"/>
    </source>
</evidence>
<comment type="caution">
    <text evidence="3">The sequence shown here is derived from an EMBL/GenBank/DDBJ whole genome shotgun (WGS) entry which is preliminary data.</text>
</comment>
<accession>A0ABS6JI82</accession>
<keyword evidence="1" id="KW-0175">Coiled coil</keyword>
<sequence>MVKRPKRRKKRYIHSNGTSIQKGIFSLIMGIVSLFFFVSILTAFGPGYSLSSASINDASRGMSKELFVYMMGMENPYFTQALPEDYSPPSVSATVFELMTSIDPGDHRSLLGRELPGFAQFDGRILVAGEGVDFTHMPVESAPPMEILMAEREAATERLEEMDQIREEMEDSELEVLDNIVHIMHSHNRESYFPELKDVDKTSSNNAFHGSVNITLVGERLGIELAKRGIGTEVDKSDINAKLVDRGWQYSRSYSMSREVLLEAIEEHGEFEYYFDLHRDSQRREVTTVEINGEEYARILFVLGGSNENHELNQELMENLHAKIERIKPGLSRGVFDPTREGPGRNGLYNQDISPNSILIEFGGVDNSLEEVYRSVEVFAEVFSDYYWEVHDGIVTGTPEEDE</sequence>
<dbReference type="EMBL" id="JAHQCS010000134">
    <property type="protein sequence ID" value="MBU9713389.1"/>
    <property type="molecule type" value="Genomic_DNA"/>
</dbReference>
<feature type="coiled-coil region" evidence="1">
    <location>
        <begin position="145"/>
        <end position="175"/>
    </location>
</feature>
<evidence type="ECO:0000313" key="3">
    <source>
        <dbReference type="EMBL" id="MBU9713389.1"/>
    </source>
</evidence>
<proteinExistence type="predicted"/>
<name>A0ABS6JI82_9BACI</name>